<dbReference type="Gene3D" id="3.40.50.300">
    <property type="entry name" value="P-loop containing nucleotide triphosphate hydrolases"/>
    <property type="match status" value="1"/>
</dbReference>
<dbReference type="InterPro" id="IPR027417">
    <property type="entry name" value="P-loop_NTPase"/>
</dbReference>
<evidence type="ECO:0000256" key="1">
    <source>
        <dbReference type="ARBA" id="ARBA00022679"/>
    </source>
</evidence>
<evidence type="ECO:0000313" key="5">
    <source>
        <dbReference type="Proteomes" id="UP000628448"/>
    </source>
</evidence>
<evidence type="ECO:0000313" key="4">
    <source>
        <dbReference type="EMBL" id="MBG9374976.1"/>
    </source>
</evidence>
<organism evidence="4 5">
    <name type="scientific">Panacibacter microcysteis</name>
    <dbReference type="NCBI Taxonomy" id="2793269"/>
    <lineage>
        <taxon>Bacteria</taxon>
        <taxon>Pseudomonadati</taxon>
        <taxon>Bacteroidota</taxon>
        <taxon>Chitinophagia</taxon>
        <taxon>Chitinophagales</taxon>
        <taxon>Chitinophagaceae</taxon>
        <taxon>Panacibacter</taxon>
    </lineage>
</organism>
<dbReference type="InterPro" id="IPR037359">
    <property type="entry name" value="NST/OST"/>
</dbReference>
<keyword evidence="2" id="KW-0325">Glycoprotein</keyword>
<dbReference type="GO" id="GO:0008146">
    <property type="term" value="F:sulfotransferase activity"/>
    <property type="evidence" value="ECO:0007669"/>
    <property type="project" value="InterPro"/>
</dbReference>
<feature type="domain" description="Sulfotransferase" evidence="3">
    <location>
        <begin position="7"/>
        <end position="239"/>
    </location>
</feature>
<comment type="caution">
    <text evidence="4">The sequence shown here is derived from an EMBL/GenBank/DDBJ whole genome shotgun (WGS) entry which is preliminary data.</text>
</comment>
<proteinExistence type="predicted"/>
<dbReference type="PANTHER" id="PTHR10605:SF56">
    <property type="entry name" value="BIFUNCTIONAL HEPARAN SULFATE N-DEACETYLASE_N-SULFOTRANSFERASE"/>
    <property type="match status" value="1"/>
</dbReference>
<name>A0A931E3P1_9BACT</name>
<gene>
    <name evidence="4" type="ORF">I5907_01965</name>
</gene>
<dbReference type="PANTHER" id="PTHR10605">
    <property type="entry name" value="HEPARAN SULFATE SULFOTRANSFERASE"/>
    <property type="match status" value="1"/>
</dbReference>
<accession>A0A931E3P1</accession>
<evidence type="ECO:0000256" key="2">
    <source>
        <dbReference type="ARBA" id="ARBA00023180"/>
    </source>
</evidence>
<dbReference type="Proteomes" id="UP000628448">
    <property type="component" value="Unassembled WGS sequence"/>
</dbReference>
<dbReference type="SUPFAM" id="SSF52540">
    <property type="entry name" value="P-loop containing nucleoside triphosphate hydrolases"/>
    <property type="match status" value="1"/>
</dbReference>
<sequence>MSKAILPNTFLIGVQKAGTTTLDDWLAQHPQIYCYESLKDVLLFARFNSIDEILQRMQKEPAAYKGQQVVLQSAVNYIFYPQYLQQLAAMQPNAKLLLILRNPVDRAVSSYGYFTKMLRETRSMEEALVYTPSANTEFSKDNSDFTYIEHGLYARQIRHCLQYFSKEQLLVLDYDELAKNPKGLLQQIYTFLGIDAFEPDLTPKNVTGSVKSQAFQDKLVNRSNFRKWVVNNIIDPFFPVGKRKMLKKKMFEMNTGKKQPAVAIKQEDKETISRIKKQLQPYFLEDAKELDAMLGTAFYEKWFTKKPAIAEKSL</sequence>
<dbReference type="AlphaFoldDB" id="A0A931E3P1"/>
<dbReference type="InterPro" id="IPR000863">
    <property type="entry name" value="Sulfotransferase_dom"/>
</dbReference>
<dbReference type="EMBL" id="JADWYR010000001">
    <property type="protein sequence ID" value="MBG9374976.1"/>
    <property type="molecule type" value="Genomic_DNA"/>
</dbReference>
<reference evidence="4" key="1">
    <citation type="submission" date="2020-11" db="EMBL/GenBank/DDBJ databases">
        <title>Bacterial whole genome sequence for Panacibacter sp. DH6.</title>
        <authorList>
            <person name="Le V."/>
            <person name="Ko S."/>
            <person name="Ahn C.-Y."/>
            <person name="Oh H.-M."/>
        </authorList>
    </citation>
    <scope>NUCLEOTIDE SEQUENCE</scope>
    <source>
        <strain evidence="4">DH6</strain>
    </source>
</reference>
<evidence type="ECO:0000259" key="3">
    <source>
        <dbReference type="Pfam" id="PF00685"/>
    </source>
</evidence>
<keyword evidence="1" id="KW-0808">Transferase</keyword>
<dbReference type="RefSeq" id="WP_196989057.1">
    <property type="nucleotide sequence ID" value="NZ_JADWYR010000001.1"/>
</dbReference>
<dbReference type="Pfam" id="PF00685">
    <property type="entry name" value="Sulfotransfer_1"/>
    <property type="match status" value="1"/>
</dbReference>
<protein>
    <submittedName>
        <fullName evidence="4">Sulfotransferase</fullName>
    </submittedName>
</protein>
<keyword evidence="5" id="KW-1185">Reference proteome</keyword>